<proteinExistence type="predicted"/>
<feature type="region of interest" description="Disordered" evidence="1">
    <location>
        <begin position="1"/>
        <end position="49"/>
    </location>
</feature>
<reference evidence="2" key="1">
    <citation type="journal article" date="2019" name="BMC Genomics">
        <title>A new reference genome for Sorghum bicolor reveals high levels of sequence similarity between sweet and grain genotypes: implications for the genetics of sugar metabolism.</title>
        <authorList>
            <person name="Cooper E.A."/>
            <person name="Brenton Z.W."/>
            <person name="Flinn B.S."/>
            <person name="Jenkins J."/>
            <person name="Shu S."/>
            <person name="Flowers D."/>
            <person name="Luo F."/>
            <person name="Wang Y."/>
            <person name="Xia P."/>
            <person name="Barry K."/>
            <person name="Daum C."/>
            <person name="Lipzen A."/>
            <person name="Yoshinaga Y."/>
            <person name="Schmutz J."/>
            <person name="Saski C."/>
            <person name="Vermerris W."/>
            <person name="Kresovich S."/>
        </authorList>
    </citation>
    <scope>NUCLEOTIDE SEQUENCE</scope>
</reference>
<dbReference type="PANTHER" id="PTHR37238:SF1">
    <property type="entry name" value="OS05G0532500 PROTEIN"/>
    <property type="match status" value="1"/>
</dbReference>
<dbReference type="AlphaFoldDB" id="A0A921U4Y1"/>
<dbReference type="EMBL" id="CM027688">
    <property type="protein sequence ID" value="KAG0518937.1"/>
    <property type="molecule type" value="Genomic_DNA"/>
</dbReference>
<feature type="compositionally biased region" description="Basic and acidic residues" evidence="1">
    <location>
        <begin position="427"/>
        <end position="438"/>
    </location>
</feature>
<feature type="region of interest" description="Disordered" evidence="1">
    <location>
        <begin position="412"/>
        <end position="438"/>
    </location>
</feature>
<comment type="caution">
    <text evidence="2">The sequence shown here is derived from an EMBL/GenBank/DDBJ whole genome shotgun (WGS) entry which is preliminary data.</text>
</comment>
<sequence length="581" mass="62994">MQKRLGGNSTARRRHLSGLSGSKARPALESLIGKPPPPADPATPATRTTDAEVDAALARTALAGIVSQKSLRANSTARRRPLTVLSGNMVRPALESLIGKPTPPATPAAQATAAEVDAALDRLLFARTDLAGIITQVDELLSDALKYETVSKRATQEIESFNVFLTDTKASFKQWSSRLKQALETGPVKTEAISKNTPEMCLNTAAKGNGKLIIISSKLPDTVPVASPCSNFTEPDMIVSPSPLVSWHTGSCMVESGKQLFHLTPVPKTKACSSRCTTSKTQMNTASSIDESNNLLRLSKLTISDDNHPDLEQSVKAKESWTGTMTPHVAPANKASLEDKLCSPCTSSNQKSRALPRSCLKTALSSKQQLFSPIPEDSRKEDIDSNGPTGDDKRSGSSDEILKDLASRYDIYGLDQSTRQAEDPPTGDDKRSGSSSDEISKDLASRYDINGLNRPTRQAKDPLEWSLEWFLSPLKTMVLTDPSDNNPLLIPAWTNMEGKLNVPDDKSIQTPSLHGKALLGTPWKGLESTNLKGRLAGETTLKKELWTRFEAASANELHFDKARFQKTDAKCFLDMLEEEAS</sequence>
<organism evidence="2 3">
    <name type="scientific">Sorghum bicolor</name>
    <name type="common">Sorghum</name>
    <name type="synonym">Sorghum vulgare</name>
    <dbReference type="NCBI Taxonomy" id="4558"/>
    <lineage>
        <taxon>Eukaryota</taxon>
        <taxon>Viridiplantae</taxon>
        <taxon>Streptophyta</taxon>
        <taxon>Embryophyta</taxon>
        <taxon>Tracheophyta</taxon>
        <taxon>Spermatophyta</taxon>
        <taxon>Magnoliopsida</taxon>
        <taxon>Liliopsida</taxon>
        <taxon>Poales</taxon>
        <taxon>Poaceae</taxon>
        <taxon>PACMAD clade</taxon>
        <taxon>Panicoideae</taxon>
        <taxon>Andropogonodae</taxon>
        <taxon>Andropogoneae</taxon>
        <taxon>Sorghinae</taxon>
        <taxon>Sorghum</taxon>
    </lineage>
</organism>
<reference evidence="2" key="2">
    <citation type="submission" date="2020-10" db="EMBL/GenBank/DDBJ databases">
        <authorList>
            <person name="Cooper E.A."/>
            <person name="Brenton Z.W."/>
            <person name="Flinn B.S."/>
            <person name="Jenkins J."/>
            <person name="Shu S."/>
            <person name="Flowers D."/>
            <person name="Luo F."/>
            <person name="Wang Y."/>
            <person name="Xia P."/>
            <person name="Barry K."/>
            <person name="Daum C."/>
            <person name="Lipzen A."/>
            <person name="Yoshinaga Y."/>
            <person name="Schmutz J."/>
            <person name="Saski C."/>
            <person name="Vermerris W."/>
            <person name="Kresovich S."/>
        </authorList>
    </citation>
    <scope>NUCLEOTIDE SEQUENCE</scope>
</reference>
<name>A0A921U4Y1_SORBI</name>
<evidence type="ECO:0000313" key="2">
    <source>
        <dbReference type="EMBL" id="KAG0518937.1"/>
    </source>
</evidence>
<accession>A0A921U4Y1</accession>
<dbReference type="PANTHER" id="PTHR37238">
    <property type="entry name" value="OS05G0532500 PROTEIN"/>
    <property type="match status" value="1"/>
</dbReference>
<dbReference type="Proteomes" id="UP000807115">
    <property type="component" value="Chromosome 9"/>
</dbReference>
<gene>
    <name evidence="2" type="ORF">BDA96_09G220500</name>
</gene>
<evidence type="ECO:0000313" key="3">
    <source>
        <dbReference type="Proteomes" id="UP000807115"/>
    </source>
</evidence>
<protein>
    <submittedName>
        <fullName evidence="2">Uncharacterized protein</fullName>
    </submittedName>
</protein>
<evidence type="ECO:0000256" key="1">
    <source>
        <dbReference type="SAM" id="MobiDB-lite"/>
    </source>
</evidence>
<feature type="region of interest" description="Disordered" evidence="1">
    <location>
        <begin position="366"/>
        <end position="398"/>
    </location>
</feature>